<dbReference type="Gene3D" id="1.25.40.690">
    <property type="match status" value="1"/>
</dbReference>
<dbReference type="STRING" id="945553.A0A0D2P3F7"/>
<keyword evidence="4" id="KW-1185">Reference proteome</keyword>
<dbReference type="InterPro" id="IPR021967">
    <property type="entry name" value="Nup98_C"/>
</dbReference>
<evidence type="ECO:0000256" key="1">
    <source>
        <dbReference type="SAM" id="MobiDB-lite"/>
    </source>
</evidence>
<feature type="compositionally biased region" description="Acidic residues" evidence="1">
    <location>
        <begin position="713"/>
        <end position="722"/>
    </location>
</feature>
<sequence length="996" mass="107842">MTRFRAYSSASSSSDEEEEITVSPNTPEKPPSRAPSNVEDEHLSESESSSSSSSSEMQEDELIPSPSPRARKPKSNALVQDENGDLRFAHEVHVRVSPASSSSPLSSPPRTNATNRGDPTIIPWAQQVGVDAQKMHVMQTALFRMPEEAAALKAMNEPTKTPGLVLDKFVNRKHSRDSDGDGLRVDSRERASFGQDVEPQMFKPTRKYARVGITSSIANDNEGAYIDAGLAMGRSFRVGWGPGGQLVHLGVICSPSTTTTTSANSSTVTLTKILAALAPSKADTGNPSSPELASKLLQHHLSHTTISRDESNIPAAFPTSSASTSTTAGNIFSDTPASSSYPLNFSSFAALFPSTDISSPAPIFRLGSALFDPIALHLGRSKPGVTNRSNITPEIRNRVNVLRRKTALSKWLENDVKSIVDGELRIQSSGSNGTYTPADAAFTQLTGHQVSQACSTTAEGGYLKLATLISQAGGDTIYKDDIRAQLEIWKSEKLAPGSNPNPQTGLVGRGVWRVYSLLCGLDMDGTNRPEDDLFSGLDWKRVFGLCLWYGTTVDASVADAVSAYERILLNNSKGPSSEIARPIPKWTSTSGKKGSQLPPVAGPGLGLYLGSSPRHAKDGLPDDPLYALIKLHADPALSLTSALNPRSFGPSGLDWGIGMCWHFYVILSRVMRVRDFADRGDPGVVRPRKTSTPRGRPSLANGRSRSGASTDSRDDDDTESDIQVEGHSPTADLLASSYAFELESWGMVQEAAFVLLHLEGSVGREKALKDLLARSGPKLDDWMTRALVGSLKLPMTWVDEAKAMHEYDSGRFFSAYELYLSAHLYTTAHTLALLELAPDAIIRKDLELLRSLFSPFDSDGKRDKVDGWFVRGKVILNYVDTMTKLPKLLDEVAAENEDGETVPDAVQSEHIDALAKGIPRIIALLPDILHRSRVVDARHVAALEEMTKDLLKLEERARPLLLSQIHQSTLGVLDGATKINLIRGLGYARFLQSVGA</sequence>
<gene>
    <name evidence="3" type="ORF">HYPSUDRAFT_37419</name>
</gene>
<dbReference type="Proteomes" id="UP000054270">
    <property type="component" value="Unassembled WGS sequence"/>
</dbReference>
<dbReference type="OMA" id="ELESWGM"/>
<feature type="region of interest" description="Disordered" evidence="1">
    <location>
        <begin position="1"/>
        <end position="77"/>
    </location>
</feature>
<reference evidence="4" key="1">
    <citation type="submission" date="2014-04" db="EMBL/GenBank/DDBJ databases">
        <title>Evolutionary Origins and Diversification of the Mycorrhizal Mutualists.</title>
        <authorList>
            <consortium name="DOE Joint Genome Institute"/>
            <consortium name="Mycorrhizal Genomics Consortium"/>
            <person name="Kohler A."/>
            <person name="Kuo A."/>
            <person name="Nagy L.G."/>
            <person name="Floudas D."/>
            <person name="Copeland A."/>
            <person name="Barry K.W."/>
            <person name="Cichocki N."/>
            <person name="Veneault-Fourrey C."/>
            <person name="LaButti K."/>
            <person name="Lindquist E.A."/>
            <person name="Lipzen A."/>
            <person name="Lundell T."/>
            <person name="Morin E."/>
            <person name="Murat C."/>
            <person name="Riley R."/>
            <person name="Ohm R."/>
            <person name="Sun H."/>
            <person name="Tunlid A."/>
            <person name="Henrissat B."/>
            <person name="Grigoriev I.V."/>
            <person name="Hibbett D.S."/>
            <person name="Martin F."/>
        </authorList>
    </citation>
    <scope>NUCLEOTIDE SEQUENCE [LARGE SCALE GENOMIC DNA]</scope>
    <source>
        <strain evidence="4">FD-334 SS-4</strain>
    </source>
</reference>
<feature type="domain" description="Nuclear pore complex protein NUP96 C-terminal" evidence="2">
    <location>
        <begin position="440"/>
        <end position="805"/>
    </location>
</feature>
<feature type="compositionally biased region" description="Low complexity" evidence="1">
    <location>
        <begin position="46"/>
        <end position="56"/>
    </location>
</feature>
<evidence type="ECO:0000313" key="4">
    <source>
        <dbReference type="Proteomes" id="UP000054270"/>
    </source>
</evidence>
<protein>
    <recommendedName>
        <fullName evidence="2">Nuclear pore complex protein NUP96 C-terminal domain-containing protein</fullName>
    </recommendedName>
</protein>
<name>A0A0D2P3F7_HYPSF</name>
<organism evidence="3 4">
    <name type="scientific">Hypholoma sublateritium (strain FD-334 SS-4)</name>
    <dbReference type="NCBI Taxonomy" id="945553"/>
    <lineage>
        <taxon>Eukaryota</taxon>
        <taxon>Fungi</taxon>
        <taxon>Dikarya</taxon>
        <taxon>Basidiomycota</taxon>
        <taxon>Agaricomycotina</taxon>
        <taxon>Agaricomycetes</taxon>
        <taxon>Agaricomycetidae</taxon>
        <taxon>Agaricales</taxon>
        <taxon>Agaricineae</taxon>
        <taxon>Strophariaceae</taxon>
        <taxon>Hypholoma</taxon>
    </lineage>
</organism>
<feature type="region of interest" description="Disordered" evidence="1">
    <location>
        <begin position="678"/>
        <end position="726"/>
    </location>
</feature>
<evidence type="ECO:0000313" key="3">
    <source>
        <dbReference type="EMBL" id="KJA25439.1"/>
    </source>
</evidence>
<accession>A0A0D2P3F7</accession>
<dbReference type="Pfam" id="PF12110">
    <property type="entry name" value="Nup96"/>
    <property type="match status" value="1"/>
</dbReference>
<evidence type="ECO:0000259" key="2">
    <source>
        <dbReference type="Pfam" id="PF12110"/>
    </source>
</evidence>
<dbReference type="AlphaFoldDB" id="A0A0D2P3F7"/>
<dbReference type="OrthoDB" id="3797628at2759"/>
<feature type="compositionally biased region" description="Low complexity" evidence="1">
    <location>
        <begin position="97"/>
        <end position="109"/>
    </location>
</feature>
<dbReference type="EMBL" id="KN817531">
    <property type="protein sequence ID" value="KJA25439.1"/>
    <property type="molecule type" value="Genomic_DNA"/>
</dbReference>
<proteinExistence type="predicted"/>
<feature type="region of interest" description="Disordered" evidence="1">
    <location>
        <begin position="94"/>
        <end position="120"/>
    </location>
</feature>